<dbReference type="Gene3D" id="3.40.50.2300">
    <property type="match status" value="1"/>
</dbReference>
<keyword evidence="2" id="KW-0805">Transcription regulation</keyword>
<dbReference type="CDD" id="cd06170">
    <property type="entry name" value="LuxR_C_like"/>
    <property type="match status" value="1"/>
</dbReference>
<dbReference type="Pfam" id="PF00072">
    <property type="entry name" value="Response_reg"/>
    <property type="match status" value="1"/>
</dbReference>
<dbReference type="SMART" id="SM00448">
    <property type="entry name" value="REC"/>
    <property type="match status" value="1"/>
</dbReference>
<dbReference type="InterPro" id="IPR058245">
    <property type="entry name" value="NreC/VraR/RcsB-like_REC"/>
</dbReference>
<dbReference type="InterPro" id="IPR000792">
    <property type="entry name" value="Tscrpt_reg_LuxR_C"/>
</dbReference>
<evidence type="ECO:0000256" key="4">
    <source>
        <dbReference type="ARBA" id="ARBA00023163"/>
    </source>
</evidence>
<dbReference type="CDD" id="cd17535">
    <property type="entry name" value="REC_NarL-like"/>
    <property type="match status" value="1"/>
</dbReference>
<feature type="domain" description="Response regulatory" evidence="7">
    <location>
        <begin position="4"/>
        <end position="120"/>
    </location>
</feature>
<evidence type="ECO:0000256" key="3">
    <source>
        <dbReference type="ARBA" id="ARBA00023125"/>
    </source>
</evidence>
<keyword evidence="9" id="KW-1185">Reference proteome</keyword>
<evidence type="ECO:0000256" key="2">
    <source>
        <dbReference type="ARBA" id="ARBA00023015"/>
    </source>
</evidence>
<comment type="caution">
    <text evidence="8">The sequence shown here is derived from an EMBL/GenBank/DDBJ whole genome shotgun (WGS) entry which is preliminary data.</text>
</comment>
<evidence type="ECO:0000256" key="1">
    <source>
        <dbReference type="ARBA" id="ARBA00022553"/>
    </source>
</evidence>
<dbReference type="Proteomes" id="UP001589613">
    <property type="component" value="Unassembled WGS sequence"/>
</dbReference>
<feature type="modified residue" description="4-aspartylphosphate" evidence="5">
    <location>
        <position position="55"/>
    </location>
</feature>
<dbReference type="EMBL" id="JBHMAX010000022">
    <property type="protein sequence ID" value="MFB9732792.1"/>
    <property type="molecule type" value="Genomic_DNA"/>
</dbReference>
<dbReference type="InterPro" id="IPR039420">
    <property type="entry name" value="WalR-like"/>
</dbReference>
<protein>
    <submittedName>
        <fullName evidence="8">Response regulator</fullName>
    </submittedName>
</protein>
<dbReference type="PANTHER" id="PTHR43214">
    <property type="entry name" value="TWO-COMPONENT RESPONSE REGULATOR"/>
    <property type="match status" value="1"/>
</dbReference>
<proteinExistence type="predicted"/>
<accession>A0ABV5V4W6</accession>
<dbReference type="InterPro" id="IPR011006">
    <property type="entry name" value="CheY-like_superfamily"/>
</dbReference>
<dbReference type="PANTHER" id="PTHR43214:SF24">
    <property type="entry name" value="TRANSCRIPTIONAL REGULATORY PROTEIN NARL-RELATED"/>
    <property type="match status" value="1"/>
</dbReference>
<dbReference type="PROSITE" id="PS50110">
    <property type="entry name" value="RESPONSE_REGULATORY"/>
    <property type="match status" value="1"/>
</dbReference>
<evidence type="ECO:0000259" key="6">
    <source>
        <dbReference type="PROSITE" id="PS50043"/>
    </source>
</evidence>
<evidence type="ECO:0000259" key="7">
    <source>
        <dbReference type="PROSITE" id="PS50110"/>
    </source>
</evidence>
<dbReference type="InterPro" id="IPR001789">
    <property type="entry name" value="Sig_transdc_resp-reg_receiver"/>
</dbReference>
<gene>
    <name evidence="8" type="ORF">ACFFN0_12135</name>
</gene>
<keyword evidence="4" id="KW-0804">Transcription</keyword>
<dbReference type="PROSITE" id="PS00622">
    <property type="entry name" value="HTH_LUXR_1"/>
    <property type="match status" value="1"/>
</dbReference>
<dbReference type="InterPro" id="IPR016032">
    <property type="entry name" value="Sig_transdc_resp-reg_C-effctor"/>
</dbReference>
<dbReference type="PROSITE" id="PS50043">
    <property type="entry name" value="HTH_LUXR_2"/>
    <property type="match status" value="1"/>
</dbReference>
<dbReference type="PRINTS" id="PR00038">
    <property type="entry name" value="HTHLUXR"/>
</dbReference>
<dbReference type="Pfam" id="PF00196">
    <property type="entry name" value="GerE"/>
    <property type="match status" value="1"/>
</dbReference>
<name>A0ABV5V4W6_9MICO</name>
<dbReference type="SMART" id="SM00421">
    <property type="entry name" value="HTH_LUXR"/>
    <property type="match status" value="1"/>
</dbReference>
<keyword evidence="3" id="KW-0238">DNA-binding</keyword>
<sequence>MSVRVMLVDDHASMRAGLSMVLASDPEIDVVGEAGNGAEAVRVAIERRPDLVFLDVEMPGWNGVRTTTELLRVLPEVRILVLTMFDLDEYVAGAMQAGAHGFLLKTADARELIAAVHACAAGEAVLTPEVLSRVAAHFVRSHSVRPREGLDRLTEREREVLALMCQGLSNGEIAARLVVELATVKSHVAHILQKLAARDRLQAVVMAYRAGLA</sequence>
<dbReference type="RefSeq" id="WP_141338853.1">
    <property type="nucleotide sequence ID" value="NZ_JBHMAX010000022.1"/>
</dbReference>
<feature type="domain" description="HTH luxR-type" evidence="6">
    <location>
        <begin position="146"/>
        <end position="211"/>
    </location>
</feature>
<evidence type="ECO:0000313" key="9">
    <source>
        <dbReference type="Proteomes" id="UP001589613"/>
    </source>
</evidence>
<dbReference type="SUPFAM" id="SSF46894">
    <property type="entry name" value="C-terminal effector domain of the bipartite response regulators"/>
    <property type="match status" value="1"/>
</dbReference>
<keyword evidence="1 5" id="KW-0597">Phosphoprotein</keyword>
<organism evidence="8 9">
    <name type="scientific">Ornithinimicrobium kibberense</name>
    <dbReference type="NCBI Taxonomy" id="282060"/>
    <lineage>
        <taxon>Bacteria</taxon>
        <taxon>Bacillati</taxon>
        <taxon>Actinomycetota</taxon>
        <taxon>Actinomycetes</taxon>
        <taxon>Micrococcales</taxon>
        <taxon>Ornithinimicrobiaceae</taxon>
        <taxon>Ornithinimicrobium</taxon>
    </lineage>
</organism>
<evidence type="ECO:0000313" key="8">
    <source>
        <dbReference type="EMBL" id="MFB9732792.1"/>
    </source>
</evidence>
<reference evidence="8 9" key="1">
    <citation type="submission" date="2024-09" db="EMBL/GenBank/DDBJ databases">
        <authorList>
            <person name="Sun Q."/>
            <person name="Mori K."/>
        </authorList>
    </citation>
    <scope>NUCLEOTIDE SEQUENCE [LARGE SCALE GENOMIC DNA]</scope>
    <source>
        <strain evidence="8 9">JCM 12763</strain>
    </source>
</reference>
<dbReference type="SUPFAM" id="SSF52172">
    <property type="entry name" value="CheY-like"/>
    <property type="match status" value="1"/>
</dbReference>
<evidence type="ECO:0000256" key="5">
    <source>
        <dbReference type="PROSITE-ProRule" id="PRU00169"/>
    </source>
</evidence>